<evidence type="ECO:0000313" key="3">
    <source>
        <dbReference type="Proteomes" id="UP001201163"/>
    </source>
</evidence>
<reference evidence="2" key="1">
    <citation type="submission" date="2022-01" db="EMBL/GenBank/DDBJ databases">
        <title>Comparative genomics reveals a dynamic genome evolution in the ectomycorrhizal milk-cap (Lactarius) mushrooms.</title>
        <authorList>
            <consortium name="DOE Joint Genome Institute"/>
            <person name="Lebreton A."/>
            <person name="Tang N."/>
            <person name="Kuo A."/>
            <person name="LaButti K."/>
            <person name="Drula E."/>
            <person name="Barry K."/>
            <person name="Clum A."/>
            <person name="Lipzen A."/>
            <person name="Mousain D."/>
            <person name="Ng V."/>
            <person name="Wang R."/>
            <person name="Wang X."/>
            <person name="Dai Y."/>
            <person name="Henrissat B."/>
            <person name="Grigoriev I.V."/>
            <person name="Guerin-Laguette A."/>
            <person name="Yu F."/>
            <person name="Martin F.M."/>
        </authorList>
    </citation>
    <scope>NUCLEOTIDE SEQUENCE</scope>
    <source>
        <strain evidence="2">QP</strain>
    </source>
</reference>
<proteinExistence type="predicted"/>
<evidence type="ECO:0000256" key="1">
    <source>
        <dbReference type="SAM" id="MobiDB-lite"/>
    </source>
</evidence>
<organism evidence="2 3">
    <name type="scientific">Lactarius akahatsu</name>
    <dbReference type="NCBI Taxonomy" id="416441"/>
    <lineage>
        <taxon>Eukaryota</taxon>
        <taxon>Fungi</taxon>
        <taxon>Dikarya</taxon>
        <taxon>Basidiomycota</taxon>
        <taxon>Agaricomycotina</taxon>
        <taxon>Agaricomycetes</taxon>
        <taxon>Russulales</taxon>
        <taxon>Russulaceae</taxon>
        <taxon>Lactarius</taxon>
    </lineage>
</organism>
<accession>A0AAD4L2M8</accession>
<keyword evidence="3" id="KW-1185">Reference proteome</keyword>
<comment type="caution">
    <text evidence="2">The sequence shown here is derived from an EMBL/GenBank/DDBJ whole genome shotgun (WGS) entry which is preliminary data.</text>
</comment>
<protein>
    <submittedName>
        <fullName evidence="2">Uncharacterized protein</fullName>
    </submittedName>
</protein>
<evidence type="ECO:0000313" key="2">
    <source>
        <dbReference type="EMBL" id="KAH8977552.1"/>
    </source>
</evidence>
<dbReference type="EMBL" id="JAKELL010000304">
    <property type="protein sequence ID" value="KAH8977552.1"/>
    <property type="molecule type" value="Genomic_DNA"/>
</dbReference>
<feature type="region of interest" description="Disordered" evidence="1">
    <location>
        <begin position="155"/>
        <end position="220"/>
    </location>
</feature>
<dbReference type="Proteomes" id="UP001201163">
    <property type="component" value="Unassembled WGS sequence"/>
</dbReference>
<gene>
    <name evidence="2" type="ORF">EDB92DRAFT_1957928</name>
</gene>
<dbReference type="AlphaFoldDB" id="A0AAD4L2M8"/>
<name>A0AAD4L2M8_9AGAM</name>
<feature type="compositionally biased region" description="Basic residues" evidence="1">
    <location>
        <begin position="176"/>
        <end position="185"/>
    </location>
</feature>
<sequence>MQLALSPQRLWSDLASHIVPRSVTVIAGSKLPVLTTAADGTQSVSAWENSPTAIKIRDDLLQDCAVFALRVVSLVEARDAALSRKIEKKRAVAAAATTAAADTEMVVDGVTPNTIASIVRKEVKSVFLGLIAQDKGKRGKGGKLMEITKKEASKVMAKYQDGPKKRPQGADGMGQKPKKKNRSGKGKAGGSGGQQQQKKKQQQPQQKPKSAKAKGKERAQ</sequence>